<comment type="similarity">
    <text evidence="1 2">Belongs to the ELL/occludin family.</text>
</comment>
<dbReference type="PROSITE" id="PS51980">
    <property type="entry name" value="OCEL"/>
    <property type="match status" value="1"/>
</dbReference>
<evidence type="ECO:0000313" key="6">
    <source>
        <dbReference type="Proteomes" id="UP000472268"/>
    </source>
</evidence>
<feature type="compositionally biased region" description="Basic and acidic residues" evidence="3">
    <location>
        <begin position="155"/>
        <end position="174"/>
    </location>
</feature>
<keyword evidence="6" id="KW-1185">Reference proteome</keyword>
<dbReference type="GO" id="GO:0042795">
    <property type="term" value="P:snRNA transcription by RNA polymerase II"/>
    <property type="evidence" value="ECO:0007669"/>
    <property type="project" value="TreeGrafter"/>
</dbReference>
<dbReference type="OMA" id="RILHAWI"/>
<evidence type="ECO:0000313" key="5">
    <source>
        <dbReference type="Ensembl" id="ENSSSUP00005029424.1"/>
    </source>
</evidence>
<dbReference type="Proteomes" id="UP000472268">
    <property type="component" value="Unplaced"/>
</dbReference>
<proteinExistence type="inferred from homology"/>
<dbReference type="AlphaFoldDB" id="A0A673UXU5"/>
<dbReference type="Ensembl" id="ENSSSUT00005033584.1">
    <property type="protein sequence ID" value="ENSSSUP00005029424.1"/>
    <property type="gene ID" value="ENSSSUG00005019008.1"/>
</dbReference>
<accession>A0A673UXU5</accession>
<dbReference type="GO" id="GO:0008023">
    <property type="term" value="C:transcription elongation factor complex"/>
    <property type="evidence" value="ECO:0007669"/>
    <property type="project" value="TreeGrafter"/>
</dbReference>
<evidence type="ECO:0000259" key="4">
    <source>
        <dbReference type="PROSITE" id="PS51980"/>
    </source>
</evidence>
<dbReference type="InterPro" id="IPR031176">
    <property type="entry name" value="ELL/occludin"/>
</dbReference>
<sequence>MTQVRRPQEEEESSNKTKVRISHLTTATQSMSKSHSNNTSAKATVGLSRPSGSPDNSLTPSLPPDHLPLPNSSQPSCSNSKSCSFARGTGTQDPGVNSYSKNMKIFVGEQGKHPSLETLPPISVQRNFLKCKKEKRAISHKNSKCKFREHKAKKQEHNSEMRETQKPDLERQEESAQPNPNEGVEEVYTASDKTCSASGCPDYLANYVTIMSSEQRQHYEQEFQAEYDEYQALHAKMLTLSQVFINLDSERKHFSPDSEEYQNINKKISLEYKNMIQINPNYYGEKHRCQYLYNKLGHIKRLINYYDEQQI</sequence>
<dbReference type="GO" id="GO:0000987">
    <property type="term" value="F:cis-regulatory region sequence-specific DNA binding"/>
    <property type="evidence" value="ECO:0007669"/>
    <property type="project" value="TreeGrafter"/>
</dbReference>
<evidence type="ECO:0000256" key="3">
    <source>
        <dbReference type="SAM" id="MobiDB-lite"/>
    </source>
</evidence>
<protein>
    <recommendedName>
        <fullName evidence="4">OCEL domain-containing protein</fullName>
    </recommendedName>
</protein>
<dbReference type="PANTHER" id="PTHR23288:SF40">
    <property type="entry name" value="OCEL DOMAIN-CONTAINING PROTEIN"/>
    <property type="match status" value="1"/>
</dbReference>
<feature type="region of interest" description="Disordered" evidence="3">
    <location>
        <begin position="1"/>
        <end position="99"/>
    </location>
</feature>
<organism evidence="5 6">
    <name type="scientific">Suricata suricatta</name>
    <name type="common">Meerkat</name>
    <dbReference type="NCBI Taxonomy" id="37032"/>
    <lineage>
        <taxon>Eukaryota</taxon>
        <taxon>Metazoa</taxon>
        <taxon>Chordata</taxon>
        <taxon>Craniata</taxon>
        <taxon>Vertebrata</taxon>
        <taxon>Euteleostomi</taxon>
        <taxon>Mammalia</taxon>
        <taxon>Eutheria</taxon>
        <taxon>Laurasiatheria</taxon>
        <taxon>Carnivora</taxon>
        <taxon>Feliformia</taxon>
        <taxon>Herpestidae</taxon>
        <taxon>Suricata</taxon>
    </lineage>
</organism>
<dbReference type="PANTHER" id="PTHR23288">
    <property type="entry name" value="OCCLUDIN AND RNA POLYMERASE II ELONGATION FACTOR ELL"/>
    <property type="match status" value="1"/>
</dbReference>
<reference evidence="5" key="1">
    <citation type="submission" date="2025-08" db="UniProtKB">
        <authorList>
            <consortium name="Ensembl"/>
        </authorList>
    </citation>
    <scope>IDENTIFICATION</scope>
</reference>
<feature type="compositionally biased region" description="Polar residues" evidence="3">
    <location>
        <begin position="89"/>
        <end position="99"/>
    </location>
</feature>
<feature type="domain" description="OCEL" evidence="4">
    <location>
        <begin position="201"/>
        <end position="311"/>
    </location>
</feature>
<feature type="compositionally biased region" description="Low complexity" evidence="3">
    <location>
        <begin position="70"/>
        <end position="84"/>
    </location>
</feature>
<feature type="compositionally biased region" description="Basic residues" evidence="3">
    <location>
        <begin position="141"/>
        <end position="154"/>
    </location>
</feature>
<dbReference type="SUPFAM" id="SSF144292">
    <property type="entry name" value="occludin/ELL-like"/>
    <property type="match status" value="1"/>
</dbReference>
<feature type="compositionally biased region" description="Polar residues" evidence="3">
    <location>
        <begin position="50"/>
        <end position="60"/>
    </location>
</feature>
<dbReference type="InterPro" id="IPR010844">
    <property type="entry name" value="Occludin_ELL"/>
</dbReference>
<dbReference type="Pfam" id="PF07303">
    <property type="entry name" value="Occludin_ELL"/>
    <property type="match status" value="1"/>
</dbReference>
<reference evidence="5" key="2">
    <citation type="submission" date="2025-09" db="UniProtKB">
        <authorList>
            <consortium name="Ensembl"/>
        </authorList>
    </citation>
    <scope>IDENTIFICATION</scope>
</reference>
<evidence type="ECO:0000256" key="1">
    <source>
        <dbReference type="ARBA" id="ARBA00009171"/>
    </source>
</evidence>
<dbReference type="Gene3D" id="6.10.140.340">
    <property type="match status" value="1"/>
</dbReference>
<evidence type="ECO:0000256" key="2">
    <source>
        <dbReference type="PROSITE-ProRule" id="PRU01324"/>
    </source>
</evidence>
<feature type="region of interest" description="Disordered" evidence="3">
    <location>
        <begin position="141"/>
        <end position="184"/>
    </location>
</feature>
<feature type="compositionally biased region" description="Polar residues" evidence="3">
    <location>
        <begin position="23"/>
        <end position="42"/>
    </location>
</feature>
<name>A0A673UXU5_SURSU</name>
<dbReference type="GO" id="GO:0032968">
    <property type="term" value="P:positive regulation of transcription elongation by RNA polymerase II"/>
    <property type="evidence" value="ECO:0007669"/>
    <property type="project" value="TreeGrafter"/>
</dbReference>